<keyword evidence="3" id="KW-1185">Reference proteome</keyword>
<dbReference type="RefSeq" id="WP_378284050.1">
    <property type="nucleotide sequence ID" value="NZ_JBHSON010000031.1"/>
</dbReference>
<accession>A0ABW1A0S6</accession>
<comment type="caution">
    <text evidence="2">The sequence shown here is derived from an EMBL/GenBank/DDBJ whole genome shotgun (WGS) entry which is preliminary data.</text>
</comment>
<proteinExistence type="predicted"/>
<feature type="compositionally biased region" description="Pro residues" evidence="1">
    <location>
        <begin position="16"/>
        <end position="32"/>
    </location>
</feature>
<sequence length="147" mass="15338">MGENKVATILNQPGTNPAPRPTPAPSPAPPGGGGPTSGAPPASGGGGGHEVEWVASSIKKLGHAFETEVGEIVRQARNKLNVKPRDAQPAAFTTFGISCALVYTQLIEFADQDLISKTENLKEINGKLQKTAATAEEADRRSVIKEI</sequence>
<name>A0ABW1A0S6_9ACTN</name>
<feature type="region of interest" description="Disordered" evidence="1">
    <location>
        <begin position="1"/>
        <end position="50"/>
    </location>
</feature>
<protein>
    <submittedName>
        <fullName evidence="2">Uncharacterized protein</fullName>
    </submittedName>
</protein>
<reference evidence="3" key="1">
    <citation type="journal article" date="2019" name="Int. J. Syst. Evol. Microbiol.">
        <title>The Global Catalogue of Microorganisms (GCM) 10K type strain sequencing project: providing services to taxonomists for standard genome sequencing and annotation.</title>
        <authorList>
            <consortium name="The Broad Institute Genomics Platform"/>
            <consortium name="The Broad Institute Genome Sequencing Center for Infectious Disease"/>
            <person name="Wu L."/>
            <person name="Ma J."/>
        </authorList>
    </citation>
    <scope>NUCLEOTIDE SEQUENCE [LARGE SCALE GENOMIC DNA]</scope>
    <source>
        <strain evidence="3">KCTC 42087</strain>
    </source>
</reference>
<dbReference type="EMBL" id="JBHSON010000031">
    <property type="protein sequence ID" value="MFC5748393.1"/>
    <property type="molecule type" value="Genomic_DNA"/>
</dbReference>
<dbReference type="Proteomes" id="UP001596074">
    <property type="component" value="Unassembled WGS sequence"/>
</dbReference>
<gene>
    <name evidence="2" type="ORF">ACFPZN_22465</name>
</gene>
<evidence type="ECO:0000313" key="2">
    <source>
        <dbReference type="EMBL" id="MFC5748393.1"/>
    </source>
</evidence>
<evidence type="ECO:0000256" key="1">
    <source>
        <dbReference type="SAM" id="MobiDB-lite"/>
    </source>
</evidence>
<evidence type="ECO:0000313" key="3">
    <source>
        <dbReference type="Proteomes" id="UP001596074"/>
    </source>
</evidence>
<organism evidence="2 3">
    <name type="scientific">Actinomadura rugatobispora</name>
    <dbReference type="NCBI Taxonomy" id="1994"/>
    <lineage>
        <taxon>Bacteria</taxon>
        <taxon>Bacillati</taxon>
        <taxon>Actinomycetota</taxon>
        <taxon>Actinomycetes</taxon>
        <taxon>Streptosporangiales</taxon>
        <taxon>Thermomonosporaceae</taxon>
        <taxon>Actinomadura</taxon>
    </lineage>
</organism>